<evidence type="ECO:0000313" key="3">
    <source>
        <dbReference type="EMBL" id="MBV6547329.1"/>
    </source>
</evidence>
<accession>A0A949T2G8</accession>
<dbReference type="PANTHER" id="PTHR30390">
    <property type="entry name" value="SEDOHEPTULOSE 7-PHOSPHATE ISOMERASE / DNAA INITIATOR-ASSOCIATING FACTOR FOR REPLICATION INITIATION"/>
    <property type="match status" value="1"/>
</dbReference>
<feature type="domain" description="SIS" evidence="1">
    <location>
        <begin position="34"/>
        <end position="196"/>
    </location>
</feature>
<dbReference type="RefSeq" id="WP_157402977.1">
    <property type="nucleotide sequence ID" value="NZ_JABULY010000001.1"/>
</dbReference>
<protein>
    <submittedName>
        <fullName evidence="3">SIS domain-containing protein</fullName>
    </submittedName>
</protein>
<dbReference type="Gene3D" id="3.40.50.10490">
    <property type="entry name" value="Glucose-6-phosphate isomerase like protein, domain 1"/>
    <property type="match status" value="1"/>
</dbReference>
<dbReference type="InterPro" id="IPR001347">
    <property type="entry name" value="SIS_dom"/>
</dbReference>
<dbReference type="EMBL" id="JABUMC010000020">
    <property type="protein sequence ID" value="MBV6547329.1"/>
    <property type="molecule type" value="Genomic_DNA"/>
</dbReference>
<dbReference type="GO" id="GO:1901135">
    <property type="term" value="P:carbohydrate derivative metabolic process"/>
    <property type="evidence" value="ECO:0007669"/>
    <property type="project" value="InterPro"/>
</dbReference>
<dbReference type="Proteomes" id="UP001196379">
    <property type="component" value="Unassembled WGS sequence"/>
</dbReference>
<dbReference type="EMBL" id="JABULY010000001">
    <property type="protein sequence ID" value="MBV6530593.1"/>
    <property type="molecule type" value="Genomic_DNA"/>
</dbReference>
<reference evidence="3 5" key="1">
    <citation type="journal article" date="2021" name="Mol. Ecol.">
        <title>Polar bear-adapted Ursidibacter maritimus are remarkably conserved after generations in captivity.</title>
        <authorList>
            <person name="Espinosa-Gongora C."/>
            <person name="Hansen M.J."/>
            <person name="Bertelsen M.F."/>
            <person name="Bojesen A.M."/>
        </authorList>
    </citation>
    <scope>NUCLEOTIDE SEQUENCE</scope>
    <source>
        <strain evidence="3">Pb43105x</strain>
        <strain evidence="2 5">Pb43106</strain>
    </source>
</reference>
<evidence type="ECO:0000259" key="1">
    <source>
        <dbReference type="PROSITE" id="PS51464"/>
    </source>
</evidence>
<dbReference type="GeneID" id="65548831"/>
<dbReference type="CDD" id="cd05006">
    <property type="entry name" value="SIS_GmhA"/>
    <property type="match status" value="1"/>
</dbReference>
<dbReference type="InterPro" id="IPR050099">
    <property type="entry name" value="SIS_GmhA/DiaA_subfam"/>
</dbReference>
<dbReference type="SUPFAM" id="SSF53697">
    <property type="entry name" value="SIS domain"/>
    <property type="match status" value="1"/>
</dbReference>
<keyword evidence="5" id="KW-1185">Reference proteome</keyword>
<gene>
    <name evidence="2" type="ORF">HT657_00275</name>
    <name evidence="3" type="ORF">HT672_08570</name>
</gene>
<comment type="caution">
    <text evidence="3">The sequence shown here is derived from an EMBL/GenBank/DDBJ whole genome shotgun (WGS) entry which is preliminary data.</text>
</comment>
<dbReference type="Pfam" id="PF13580">
    <property type="entry name" value="SIS_2"/>
    <property type="match status" value="1"/>
</dbReference>
<organism evidence="3 4">
    <name type="scientific">Ursidibacter maritimus</name>
    <dbReference type="NCBI Taxonomy" id="1331689"/>
    <lineage>
        <taxon>Bacteria</taxon>
        <taxon>Pseudomonadati</taxon>
        <taxon>Pseudomonadota</taxon>
        <taxon>Gammaproteobacteria</taxon>
        <taxon>Pasteurellales</taxon>
        <taxon>Pasteurellaceae</taxon>
        <taxon>Ursidibacter</taxon>
    </lineage>
</organism>
<dbReference type="OrthoDB" id="9810929at2"/>
<evidence type="ECO:0000313" key="5">
    <source>
        <dbReference type="Proteomes" id="UP001196379"/>
    </source>
</evidence>
<dbReference type="AlphaFoldDB" id="A0A949T2G8"/>
<dbReference type="Proteomes" id="UP000732858">
    <property type="component" value="Unassembled WGS sequence"/>
</dbReference>
<dbReference type="GO" id="GO:0097367">
    <property type="term" value="F:carbohydrate derivative binding"/>
    <property type="evidence" value="ECO:0007669"/>
    <property type="project" value="InterPro"/>
</dbReference>
<proteinExistence type="predicted"/>
<dbReference type="PANTHER" id="PTHR30390:SF6">
    <property type="entry name" value="DNAA INITIATOR-ASSOCIATING PROTEIN DIAA"/>
    <property type="match status" value="1"/>
</dbReference>
<dbReference type="PROSITE" id="PS51464">
    <property type="entry name" value="SIS"/>
    <property type="match status" value="1"/>
</dbReference>
<dbReference type="InterPro" id="IPR035461">
    <property type="entry name" value="GmhA/DiaA"/>
</dbReference>
<evidence type="ECO:0000313" key="2">
    <source>
        <dbReference type="EMBL" id="MBV6530593.1"/>
    </source>
</evidence>
<name>A0A949T2G8_9PAST</name>
<evidence type="ECO:0000313" key="4">
    <source>
        <dbReference type="Proteomes" id="UP000732858"/>
    </source>
</evidence>
<sequence>MLEKIQDRFAESIQIQIAAADLLPTVLNEAAQKIVACLLQGGKVIVCGDGRSYPNAQLFVSNLLHRYDLQRPSLAAHLLHCDGVLTGYLSQDSELEQIYRKQLQVIAKQGDIFIAFSPLGNEKAILNAIHCANNENLTILAFTGNRNDHTRGLLSDDDLEISMPSNNEMRVIEGHHFCINLLCELVDSLLFNPTSQV</sequence>
<dbReference type="InterPro" id="IPR046348">
    <property type="entry name" value="SIS_dom_sf"/>
</dbReference>